<dbReference type="InterPro" id="IPR033753">
    <property type="entry name" value="GCV_H/Fam206"/>
</dbReference>
<dbReference type="InterPro" id="IPR000089">
    <property type="entry name" value="Biotin_lipoyl"/>
</dbReference>
<evidence type="ECO:0000256" key="1">
    <source>
        <dbReference type="ARBA" id="ARBA00009249"/>
    </source>
</evidence>
<dbReference type="InterPro" id="IPR002930">
    <property type="entry name" value="GCV_H"/>
</dbReference>
<dbReference type="GO" id="GO:0019464">
    <property type="term" value="P:glycine decarboxylation via glycine cleavage system"/>
    <property type="evidence" value="ECO:0007669"/>
    <property type="project" value="UniProtKB-UniRule"/>
</dbReference>
<evidence type="ECO:0000313" key="7">
    <source>
        <dbReference type="Proteomes" id="UP000243406"/>
    </source>
</evidence>
<dbReference type="PANTHER" id="PTHR11715:SF3">
    <property type="entry name" value="GLYCINE CLEAVAGE SYSTEM H PROTEIN-RELATED"/>
    <property type="match status" value="1"/>
</dbReference>
<dbReference type="EMBL" id="FUYN01000002">
    <property type="protein sequence ID" value="SKB41386.1"/>
    <property type="molecule type" value="Genomic_DNA"/>
</dbReference>
<dbReference type="PROSITE" id="PS00189">
    <property type="entry name" value="LIPOYL"/>
    <property type="match status" value="1"/>
</dbReference>
<dbReference type="GO" id="GO:0005737">
    <property type="term" value="C:cytoplasm"/>
    <property type="evidence" value="ECO:0007669"/>
    <property type="project" value="TreeGrafter"/>
</dbReference>
<dbReference type="Proteomes" id="UP000243406">
    <property type="component" value="Unassembled WGS sequence"/>
</dbReference>
<accession>A0A1T5B2B1</accession>
<gene>
    <name evidence="3" type="primary">gcvH</name>
    <name evidence="6" type="ORF">SAMN02745120_1390</name>
</gene>
<dbReference type="InterPro" id="IPR011053">
    <property type="entry name" value="Single_hybrid_motif"/>
</dbReference>
<dbReference type="SUPFAM" id="SSF51230">
    <property type="entry name" value="Single hybrid motif"/>
    <property type="match status" value="1"/>
</dbReference>
<dbReference type="HAMAP" id="MF_00272">
    <property type="entry name" value="GcvH"/>
    <property type="match status" value="1"/>
</dbReference>
<dbReference type="CDD" id="cd06848">
    <property type="entry name" value="GCS_H"/>
    <property type="match status" value="1"/>
</dbReference>
<dbReference type="Pfam" id="PF01597">
    <property type="entry name" value="GCV_H"/>
    <property type="match status" value="1"/>
</dbReference>
<sequence length="126" mass="14144">MSTSKVYFTKDHEWIKVEGNVAYIGITDYAQKALGEIVYVELPEVDSEFSLGDVFSVVESVKAASDIFMPVDGKVVEVNEALSDEPEKINQDANNTWIMAVELENSIESYELVSESEYIAMYEKEA</sequence>
<evidence type="ECO:0000256" key="2">
    <source>
        <dbReference type="ARBA" id="ARBA00022823"/>
    </source>
</evidence>
<dbReference type="PANTHER" id="PTHR11715">
    <property type="entry name" value="GLYCINE CLEAVAGE SYSTEM H PROTEIN"/>
    <property type="match status" value="1"/>
</dbReference>
<dbReference type="OrthoDB" id="9796712at2"/>
<name>A0A1T5B2B1_9FIRM</name>
<dbReference type="InterPro" id="IPR003016">
    <property type="entry name" value="2-oxoA_DH_lipoyl-BS"/>
</dbReference>
<dbReference type="InterPro" id="IPR017453">
    <property type="entry name" value="GCV_H_sub"/>
</dbReference>
<evidence type="ECO:0000256" key="3">
    <source>
        <dbReference type="HAMAP-Rule" id="MF_00272"/>
    </source>
</evidence>
<comment type="subunit">
    <text evidence="3">The glycine cleavage system is composed of four proteins: P, T, L and H.</text>
</comment>
<dbReference type="GO" id="GO:0009249">
    <property type="term" value="P:protein lipoylation"/>
    <property type="evidence" value="ECO:0007669"/>
    <property type="project" value="TreeGrafter"/>
</dbReference>
<keyword evidence="2 3" id="KW-0450">Lipoyl</keyword>
<comment type="similarity">
    <text evidence="1 3">Belongs to the GcvH family.</text>
</comment>
<feature type="domain" description="Lipoyl-binding" evidence="5">
    <location>
        <begin position="21"/>
        <end position="102"/>
    </location>
</feature>
<dbReference type="Gene3D" id="2.40.50.100">
    <property type="match status" value="1"/>
</dbReference>
<comment type="cofactor">
    <cofactor evidence="3">
        <name>(R)-lipoate</name>
        <dbReference type="ChEBI" id="CHEBI:83088"/>
    </cofactor>
    <text evidence="3">Binds 1 lipoyl cofactor covalently.</text>
</comment>
<dbReference type="AlphaFoldDB" id="A0A1T5B2B1"/>
<dbReference type="NCBIfam" id="TIGR00527">
    <property type="entry name" value="gcvH"/>
    <property type="match status" value="1"/>
</dbReference>
<evidence type="ECO:0000256" key="4">
    <source>
        <dbReference type="PIRSR" id="PIRSR617453-50"/>
    </source>
</evidence>
<evidence type="ECO:0000259" key="5">
    <source>
        <dbReference type="PROSITE" id="PS50968"/>
    </source>
</evidence>
<dbReference type="PROSITE" id="PS50968">
    <property type="entry name" value="BIOTINYL_LIPOYL"/>
    <property type="match status" value="1"/>
</dbReference>
<dbReference type="NCBIfam" id="NF002270">
    <property type="entry name" value="PRK01202.1"/>
    <property type="match status" value="1"/>
</dbReference>
<evidence type="ECO:0000313" key="6">
    <source>
        <dbReference type="EMBL" id="SKB41386.1"/>
    </source>
</evidence>
<protein>
    <recommendedName>
        <fullName evidence="3">Glycine cleavage system H protein</fullName>
    </recommendedName>
</protein>
<keyword evidence="7" id="KW-1185">Reference proteome</keyword>
<feature type="modified residue" description="N6-lipoyllysine" evidence="3 4">
    <location>
        <position position="62"/>
    </location>
</feature>
<organism evidence="6 7">
    <name type="scientific">Acetoanaerobium noterae</name>
    <dbReference type="NCBI Taxonomy" id="745369"/>
    <lineage>
        <taxon>Bacteria</taxon>
        <taxon>Bacillati</taxon>
        <taxon>Bacillota</taxon>
        <taxon>Clostridia</taxon>
        <taxon>Peptostreptococcales</taxon>
        <taxon>Filifactoraceae</taxon>
        <taxon>Acetoanaerobium</taxon>
    </lineage>
</organism>
<dbReference type="GO" id="GO:0005960">
    <property type="term" value="C:glycine cleavage complex"/>
    <property type="evidence" value="ECO:0007669"/>
    <property type="project" value="InterPro"/>
</dbReference>
<dbReference type="RefSeq" id="WP_079589273.1">
    <property type="nucleotide sequence ID" value="NZ_FUYN01000002.1"/>
</dbReference>
<proteinExistence type="inferred from homology"/>
<comment type="function">
    <text evidence="3">The glycine cleavage system catalyzes the degradation of glycine. The H protein shuttles the methylamine group of glycine from the P protein to the T protein.</text>
</comment>
<reference evidence="7" key="1">
    <citation type="submission" date="2017-02" db="EMBL/GenBank/DDBJ databases">
        <authorList>
            <person name="Varghese N."/>
            <person name="Submissions S."/>
        </authorList>
    </citation>
    <scope>NUCLEOTIDE SEQUENCE [LARGE SCALE GENOMIC DNA]</scope>
    <source>
        <strain evidence="7">ATCC 35199</strain>
    </source>
</reference>